<keyword evidence="4" id="KW-0249">Electron transport</keyword>
<sequence>MLGSADPEAGGALFRRQCAVCHSVNEGGRNGVGPNLYDVVGKPHGHLENFNYSAALKAHQGPWNYDELDRWLANPQGYAPGTRMGFVGLKDPKDRANVIAYLRSLSANPVPLP</sequence>
<dbReference type="InterPro" id="IPR002327">
    <property type="entry name" value="Cyt_c_1A/1B"/>
</dbReference>
<keyword evidence="5 6" id="KW-0408">Iron</keyword>
<name>A0ABS1CXS1_9PROT</name>
<evidence type="ECO:0000259" key="7">
    <source>
        <dbReference type="PROSITE" id="PS51007"/>
    </source>
</evidence>
<dbReference type="InterPro" id="IPR009056">
    <property type="entry name" value="Cyt_c-like_dom"/>
</dbReference>
<proteinExistence type="predicted"/>
<gene>
    <name evidence="8" type="ORF">CKO45_13320</name>
</gene>
<keyword evidence="3 6" id="KW-0479">Metal-binding</keyword>
<dbReference type="Proteomes" id="UP000697995">
    <property type="component" value="Unassembled WGS sequence"/>
</dbReference>
<evidence type="ECO:0000256" key="2">
    <source>
        <dbReference type="ARBA" id="ARBA00022617"/>
    </source>
</evidence>
<feature type="domain" description="Cytochrome c" evidence="7">
    <location>
        <begin position="5"/>
        <end position="106"/>
    </location>
</feature>
<evidence type="ECO:0000256" key="3">
    <source>
        <dbReference type="ARBA" id="ARBA00022723"/>
    </source>
</evidence>
<dbReference type="Pfam" id="PF00034">
    <property type="entry name" value="Cytochrom_C"/>
    <property type="match status" value="1"/>
</dbReference>
<organism evidence="8 9">
    <name type="scientific">Paracraurococcus ruber</name>
    <dbReference type="NCBI Taxonomy" id="77675"/>
    <lineage>
        <taxon>Bacteria</taxon>
        <taxon>Pseudomonadati</taxon>
        <taxon>Pseudomonadota</taxon>
        <taxon>Alphaproteobacteria</taxon>
        <taxon>Acetobacterales</taxon>
        <taxon>Roseomonadaceae</taxon>
        <taxon>Paracraurococcus</taxon>
    </lineage>
</organism>
<keyword evidence="2 6" id="KW-0349">Heme</keyword>
<dbReference type="PROSITE" id="PS51007">
    <property type="entry name" value="CYTC"/>
    <property type="match status" value="1"/>
</dbReference>
<dbReference type="InterPro" id="IPR036909">
    <property type="entry name" value="Cyt_c-like_dom_sf"/>
</dbReference>
<dbReference type="PRINTS" id="PR00604">
    <property type="entry name" value="CYTCHRMECIAB"/>
</dbReference>
<comment type="caution">
    <text evidence="8">The sequence shown here is derived from an EMBL/GenBank/DDBJ whole genome shotgun (WGS) entry which is preliminary data.</text>
</comment>
<protein>
    <recommendedName>
        <fullName evidence="7">Cytochrome c domain-containing protein</fullName>
    </recommendedName>
</protein>
<keyword evidence="9" id="KW-1185">Reference proteome</keyword>
<accession>A0ABS1CXS1</accession>
<evidence type="ECO:0000256" key="1">
    <source>
        <dbReference type="ARBA" id="ARBA00022448"/>
    </source>
</evidence>
<dbReference type="SUPFAM" id="SSF46626">
    <property type="entry name" value="Cytochrome c"/>
    <property type="match status" value="1"/>
</dbReference>
<evidence type="ECO:0000256" key="5">
    <source>
        <dbReference type="ARBA" id="ARBA00023004"/>
    </source>
</evidence>
<reference evidence="8 9" key="1">
    <citation type="journal article" date="2020" name="Microorganisms">
        <title>Osmotic Adaptation and Compatible Solute Biosynthesis of Phototrophic Bacteria as Revealed from Genome Analyses.</title>
        <authorList>
            <person name="Imhoff J.F."/>
            <person name="Rahn T."/>
            <person name="Kunzel S."/>
            <person name="Keller A."/>
            <person name="Neulinger S.C."/>
        </authorList>
    </citation>
    <scope>NUCLEOTIDE SEQUENCE [LARGE SCALE GENOMIC DNA]</scope>
    <source>
        <strain evidence="8 9">DSM 15382</strain>
    </source>
</reference>
<evidence type="ECO:0000313" key="9">
    <source>
        <dbReference type="Proteomes" id="UP000697995"/>
    </source>
</evidence>
<evidence type="ECO:0000256" key="4">
    <source>
        <dbReference type="ARBA" id="ARBA00022982"/>
    </source>
</evidence>
<dbReference type="Gene3D" id="1.10.760.10">
    <property type="entry name" value="Cytochrome c-like domain"/>
    <property type="match status" value="1"/>
</dbReference>
<evidence type="ECO:0000313" key="8">
    <source>
        <dbReference type="EMBL" id="MBK1659215.1"/>
    </source>
</evidence>
<dbReference type="EMBL" id="NRSG01000089">
    <property type="protein sequence ID" value="MBK1659215.1"/>
    <property type="molecule type" value="Genomic_DNA"/>
</dbReference>
<keyword evidence="1" id="KW-0813">Transport</keyword>
<dbReference type="PANTHER" id="PTHR11961">
    <property type="entry name" value="CYTOCHROME C"/>
    <property type="match status" value="1"/>
</dbReference>
<evidence type="ECO:0000256" key="6">
    <source>
        <dbReference type="PROSITE-ProRule" id="PRU00433"/>
    </source>
</evidence>